<dbReference type="Proteomes" id="UP001232156">
    <property type="component" value="Unassembled WGS sequence"/>
</dbReference>
<dbReference type="NCBIfam" id="NF007032">
    <property type="entry name" value="PRK09496.1-4"/>
    <property type="match status" value="1"/>
</dbReference>
<keyword evidence="4" id="KW-0630">Potassium</keyword>
<comment type="caution">
    <text evidence="9">The sequence shown here is derived from an EMBL/GenBank/DDBJ whole genome shotgun (WGS) entry which is preliminary data.</text>
</comment>
<dbReference type="InterPro" id="IPR036291">
    <property type="entry name" value="NAD(P)-bd_dom_sf"/>
</dbReference>
<feature type="domain" description="RCK N-terminal" evidence="7">
    <location>
        <begin position="234"/>
        <end position="354"/>
    </location>
</feature>
<feature type="domain" description="RCK C-terminal" evidence="8">
    <location>
        <begin position="144"/>
        <end position="230"/>
    </location>
</feature>
<evidence type="ECO:0000256" key="6">
    <source>
        <dbReference type="ARBA" id="ARBA00023065"/>
    </source>
</evidence>
<dbReference type="Pfam" id="PF02080">
    <property type="entry name" value="TrkA_C"/>
    <property type="match status" value="2"/>
</dbReference>
<evidence type="ECO:0000259" key="8">
    <source>
        <dbReference type="PROSITE" id="PS51202"/>
    </source>
</evidence>
<dbReference type="NCBIfam" id="NF007039">
    <property type="entry name" value="PRK09496.3-2"/>
    <property type="match status" value="1"/>
</dbReference>
<evidence type="ECO:0000256" key="2">
    <source>
        <dbReference type="ARBA" id="ARBA00022448"/>
    </source>
</evidence>
<feature type="domain" description="RCK N-terminal" evidence="7">
    <location>
        <begin position="1"/>
        <end position="119"/>
    </location>
</feature>
<dbReference type="Pfam" id="PF02254">
    <property type="entry name" value="TrkA_N"/>
    <property type="match status" value="2"/>
</dbReference>
<sequence length="461" mass="49847">MKVIVCGAGQVGTTIARHLASEGISVTVIDIDPQLVRRVDESYDVRGVVGHASYPATLRKADARDADIIIAVTGSDEVNMVACQMAYSLFGIKRRIARLRHAGYLAQDSSGLYTVEHLPVDIIISPEIEIADGIAWRLRTPGAFDMVPMAGGLVELLGIHVESTNSPVVGERICDIAGQADFEGMSVVACIRKGRSFVPDAHDRIEVGDDVYVIVSADKAKDTMAAFGHRDREARNLVVVGGGNVGLHLVQKLRRTTPSVNIKIIEHNLERARYVSDELGGGVIVLHGDALDQEMLEEAQTSLAETIVAVTNDDETNIFASVLAKQVGCKRAITLVNKRNYEALTPALGIDAVVSPSAVTISTVLRHVRRGSIAALHTLREDFGEVVEAELTEESRLLRRPLGKLGLPPGMRIGMVVRDKQVIVPTAEMQLLAGDHIVALVTYSYLRLAEALLGTRRDRLG</sequence>
<keyword evidence="2" id="KW-0813">Transport</keyword>
<evidence type="ECO:0000256" key="3">
    <source>
        <dbReference type="ARBA" id="ARBA00022538"/>
    </source>
</evidence>
<evidence type="ECO:0000313" key="10">
    <source>
        <dbReference type="Proteomes" id="UP001232156"/>
    </source>
</evidence>
<proteinExistence type="predicted"/>
<dbReference type="EMBL" id="JAUZQE010000057">
    <property type="protein sequence ID" value="MDR4127141.1"/>
    <property type="molecule type" value="Genomic_DNA"/>
</dbReference>
<dbReference type="Gene3D" id="3.40.50.720">
    <property type="entry name" value="NAD(P)-binding Rossmann-like Domain"/>
    <property type="match status" value="2"/>
</dbReference>
<organism evidence="9 10">
    <name type="scientific">Yanghanlia caeni</name>
    <dbReference type="NCBI Taxonomy" id="3064283"/>
    <lineage>
        <taxon>Bacteria</taxon>
        <taxon>Pseudomonadati</taxon>
        <taxon>Pseudomonadota</taxon>
        <taxon>Betaproteobacteria</taxon>
        <taxon>Burkholderiales</taxon>
        <taxon>Alcaligenaceae</taxon>
        <taxon>Yanghanlia</taxon>
    </lineage>
</organism>
<evidence type="ECO:0000256" key="4">
    <source>
        <dbReference type="ARBA" id="ARBA00022958"/>
    </source>
</evidence>
<dbReference type="InterPro" id="IPR006036">
    <property type="entry name" value="K_uptake_TrkA"/>
</dbReference>
<dbReference type="SUPFAM" id="SSF51735">
    <property type="entry name" value="NAD(P)-binding Rossmann-fold domains"/>
    <property type="match status" value="2"/>
</dbReference>
<reference evidence="9 10" key="1">
    <citation type="submission" date="2023-08" db="EMBL/GenBank/DDBJ databases">
        <title>Alcaligenaceae gen. nov., a novel taxon isolated from the sludge of Yixing Pesticide Factory.</title>
        <authorList>
            <person name="Ruan L."/>
        </authorList>
    </citation>
    <scope>NUCLEOTIDE SEQUENCE [LARGE SCALE GENOMIC DNA]</scope>
    <source>
        <strain evidence="9 10">LG-2</strain>
    </source>
</reference>
<dbReference type="InterPro" id="IPR036721">
    <property type="entry name" value="RCK_C_sf"/>
</dbReference>
<dbReference type="Gene3D" id="3.30.70.1450">
    <property type="entry name" value="Regulator of K+ conductance, C-terminal domain"/>
    <property type="match status" value="2"/>
</dbReference>
<dbReference type="PROSITE" id="PS51202">
    <property type="entry name" value="RCK_C"/>
    <property type="match status" value="2"/>
</dbReference>
<name>A0ABU1D9K8_9BURK</name>
<dbReference type="PROSITE" id="PS51201">
    <property type="entry name" value="RCK_N"/>
    <property type="match status" value="2"/>
</dbReference>
<accession>A0ABU1D9K8</accession>
<dbReference type="InterPro" id="IPR003148">
    <property type="entry name" value="RCK_N"/>
</dbReference>
<evidence type="ECO:0000256" key="5">
    <source>
        <dbReference type="ARBA" id="ARBA00023027"/>
    </source>
</evidence>
<keyword evidence="3" id="KW-0633">Potassium transport</keyword>
<dbReference type="InterPro" id="IPR050721">
    <property type="entry name" value="Trk_Ktr_HKT_K-transport"/>
</dbReference>
<gene>
    <name evidence="9" type="primary">trkA</name>
    <name evidence="9" type="ORF">Q8947_14275</name>
</gene>
<dbReference type="PANTHER" id="PTHR43833:SF5">
    <property type="entry name" value="TRK SYSTEM POTASSIUM UPTAKE PROTEIN TRKA"/>
    <property type="match status" value="1"/>
</dbReference>
<evidence type="ECO:0000313" key="9">
    <source>
        <dbReference type="EMBL" id="MDR4127141.1"/>
    </source>
</evidence>
<feature type="domain" description="RCK C-terminal" evidence="8">
    <location>
        <begin position="374"/>
        <end position="455"/>
    </location>
</feature>
<dbReference type="InterPro" id="IPR006037">
    <property type="entry name" value="RCK_C"/>
</dbReference>
<dbReference type="RefSeq" id="WP_347287679.1">
    <property type="nucleotide sequence ID" value="NZ_JAUZQE010000057.1"/>
</dbReference>
<dbReference type="SUPFAM" id="SSF116726">
    <property type="entry name" value="TrkA C-terminal domain-like"/>
    <property type="match status" value="2"/>
</dbReference>
<dbReference type="PANTHER" id="PTHR43833">
    <property type="entry name" value="POTASSIUM CHANNEL PROTEIN 2-RELATED-RELATED"/>
    <property type="match status" value="1"/>
</dbReference>
<keyword evidence="10" id="KW-1185">Reference proteome</keyword>
<dbReference type="NCBIfam" id="NF007031">
    <property type="entry name" value="PRK09496.1-2"/>
    <property type="match status" value="1"/>
</dbReference>
<keyword evidence="6" id="KW-0406">Ion transport</keyword>
<evidence type="ECO:0000256" key="1">
    <source>
        <dbReference type="ARBA" id="ARBA00017378"/>
    </source>
</evidence>
<protein>
    <recommendedName>
        <fullName evidence="1">Trk system potassium uptake protein TrkA</fullName>
    </recommendedName>
</protein>
<dbReference type="PRINTS" id="PR00335">
    <property type="entry name" value="KUPTAKETRKA"/>
</dbReference>
<evidence type="ECO:0000259" key="7">
    <source>
        <dbReference type="PROSITE" id="PS51201"/>
    </source>
</evidence>
<keyword evidence="5" id="KW-0520">NAD</keyword>